<dbReference type="Proteomes" id="UP001637994">
    <property type="component" value="Unassembled WGS sequence"/>
</dbReference>
<dbReference type="Gene3D" id="2.70.98.30">
    <property type="entry name" value="Golgi alpha-mannosidase II, domain 4"/>
    <property type="match status" value="1"/>
</dbReference>
<evidence type="ECO:0000256" key="1">
    <source>
        <dbReference type="ARBA" id="ARBA00009792"/>
    </source>
</evidence>
<comment type="similarity">
    <text evidence="1">Belongs to the glycosyl hydrolase 38 family.</text>
</comment>
<keyword evidence="3" id="KW-0378">Hydrolase</keyword>
<dbReference type="SMART" id="SM00872">
    <property type="entry name" value="Alpha-mann_mid"/>
    <property type="match status" value="1"/>
</dbReference>
<reference evidence="6 7" key="1">
    <citation type="journal article" date="2025" name="Anaerobe">
        <title>Description of Anaerococcus kampingiae sp. nov., Anaerococcus groningensis sp. nov., Anaerococcus martiniensis sp. nov., and Anaerococcus cruorum sp. nov., isolated from human clinical specimens.</title>
        <authorList>
            <person name="Boiten K.E."/>
            <person name="Meijer J."/>
            <person name="van Wezel E.M."/>
            <person name="Veloo A.C.M."/>
        </authorList>
    </citation>
    <scope>NUCLEOTIDE SEQUENCE [LARGE SCALE GENOMIC DNA]</scope>
    <source>
        <strain evidence="6 7">ENR0874</strain>
    </source>
</reference>
<dbReference type="Pfam" id="PF01074">
    <property type="entry name" value="Glyco_hydro_38N"/>
    <property type="match status" value="1"/>
</dbReference>
<dbReference type="InterPro" id="IPR015341">
    <property type="entry name" value="Glyco_hydro_38_cen"/>
</dbReference>
<dbReference type="InterPro" id="IPR011330">
    <property type="entry name" value="Glyco_hydro/deAcase_b/a-brl"/>
</dbReference>
<dbReference type="PANTHER" id="PTHR46017">
    <property type="entry name" value="ALPHA-MANNOSIDASE 2C1"/>
    <property type="match status" value="1"/>
</dbReference>
<feature type="domain" description="Glycoside hydrolase family 38 central" evidence="5">
    <location>
        <begin position="277"/>
        <end position="355"/>
    </location>
</feature>
<dbReference type="SUPFAM" id="SSF88688">
    <property type="entry name" value="Families 57/38 glycoside transferase middle domain"/>
    <property type="match status" value="1"/>
</dbReference>
<evidence type="ECO:0000313" key="7">
    <source>
        <dbReference type="Proteomes" id="UP001637994"/>
    </source>
</evidence>
<dbReference type="InterPro" id="IPR028995">
    <property type="entry name" value="Glyco_hydro_57/38_cen_sf"/>
</dbReference>
<gene>
    <name evidence="6" type="ORF">ACCQ42_02155</name>
</gene>
<dbReference type="SUPFAM" id="SSF74650">
    <property type="entry name" value="Galactose mutarotase-like"/>
    <property type="match status" value="1"/>
</dbReference>
<dbReference type="InterPro" id="IPR037094">
    <property type="entry name" value="Glyco_hydro_38_cen_sf"/>
</dbReference>
<keyword evidence="4" id="KW-0326">Glycosidase</keyword>
<dbReference type="Gene3D" id="3.20.110.10">
    <property type="entry name" value="Glycoside hydrolase 38, N terminal domain"/>
    <property type="match status" value="1"/>
</dbReference>
<dbReference type="PANTHER" id="PTHR46017:SF2">
    <property type="entry name" value="MANNOSYLGLYCERATE HYDROLASE"/>
    <property type="match status" value="1"/>
</dbReference>
<dbReference type="InterPro" id="IPR000602">
    <property type="entry name" value="Glyco_hydro_38_N"/>
</dbReference>
<sequence>MKKIHLVNHTHWDREWYFTLQDSLVLSDIVFSKVINELENNPNMKFEIDGQASVVEEYLRCNPNDIGRVKKLIENKQLFIGPWYTQTDCLLVTDESILKNLLIGIREANKMGGSSMCGYLPDTFGFNAQLPSLLNHAGINNFFSWRGIDYGVNVDAPYYIWKGLSGKKVVGASFPYGYSIGAIFKKDYEDPDYFANTRIKNYVDFICQWKNFNNILMPVGGDQKNITPNFEEYVEKLNELSDYEILISDYQSFADDLIEEDSLVEYEGDLRAPRFSRIHRTIGGIRMPLKLENFDIEQKMIRRIEPLAVIAKSLGIHLSTEIIVEIWKKILQNHAHDSIGGCVSDDVTKDILQRIKEANELADGVENYIKKYISESLKLEYNEILVFNTDPIPFEGYKEIEFISKEENIRFLNHGKSILIDKEYIPGRNNIKLWNSDGDTYINEDGYYKIKAKIYCKLPAMGYKVISFEESDSSLDNLQKVTGKNYIENSKYRFEFNDGSIDMICESNVYKDFIRLKDMGNGGDTYDFSPIPEDKEIILSWENFEVYEYDDYKIMVVRGSEKLPKNLENRLSNNEMEEVSYELKITLIEGENAKFNLVFDNTIYSHRLRLSVNTNSDCGNSYSQIQNGFYEYDNKIIDENWKNIYEEKPVNIYNMDKSVSCTNEEQTVTIFTNGLKEYEKNEDRIDITLLSTTNQLGKPNLLWRPGRASGDTTNAGHIMMPTPLAEEIGLIEYKFGILVNDGPIDEELISKESALRLSQDISYQKQELNKFVNRLDNKIWYDFEYLELPREYSLFENIDNVLMTSIYPAFTNDDGFVIRYSNPTNKDKNLKFEGLEDYEIKYLDAVENEIETDSIIRAYDYKTISISKRV</sequence>
<protein>
    <submittedName>
        <fullName evidence="6">Alpha-mannosidase</fullName>
    </submittedName>
</protein>
<proteinExistence type="inferred from homology"/>
<dbReference type="RefSeq" id="WP_410035218.1">
    <property type="nucleotide sequence ID" value="NZ_JBGMEF010000011.1"/>
</dbReference>
<evidence type="ECO:0000256" key="4">
    <source>
        <dbReference type="ARBA" id="ARBA00023295"/>
    </source>
</evidence>
<evidence type="ECO:0000313" key="6">
    <source>
        <dbReference type="EMBL" id="MFO3666574.1"/>
    </source>
</evidence>
<comment type="caution">
    <text evidence="6">The sequence shown here is derived from an EMBL/GenBank/DDBJ whole genome shotgun (WGS) entry which is preliminary data.</text>
</comment>
<dbReference type="InterPro" id="IPR011013">
    <property type="entry name" value="Gal_mutarotase_sf_dom"/>
</dbReference>
<name>A0ABW9MCD7_9FIRM</name>
<accession>A0ABW9MCD7</accession>
<keyword evidence="2" id="KW-0479">Metal-binding</keyword>
<evidence type="ECO:0000256" key="2">
    <source>
        <dbReference type="ARBA" id="ARBA00022723"/>
    </source>
</evidence>
<dbReference type="Gene3D" id="1.20.1270.50">
    <property type="entry name" value="Glycoside hydrolase family 38, central domain"/>
    <property type="match status" value="1"/>
</dbReference>
<evidence type="ECO:0000256" key="3">
    <source>
        <dbReference type="ARBA" id="ARBA00022801"/>
    </source>
</evidence>
<dbReference type="SUPFAM" id="SSF88713">
    <property type="entry name" value="Glycoside hydrolase/deacetylase"/>
    <property type="match status" value="1"/>
</dbReference>
<keyword evidence="7" id="KW-1185">Reference proteome</keyword>
<organism evidence="6 7">
    <name type="scientific">Anaerococcus kampingae</name>
    <dbReference type="NCBI Taxonomy" id="3115614"/>
    <lineage>
        <taxon>Bacteria</taxon>
        <taxon>Bacillati</taxon>
        <taxon>Bacillota</taxon>
        <taxon>Tissierellia</taxon>
        <taxon>Tissierellales</taxon>
        <taxon>Peptoniphilaceae</taxon>
        <taxon>Anaerococcus</taxon>
    </lineage>
</organism>
<evidence type="ECO:0000259" key="5">
    <source>
        <dbReference type="SMART" id="SM00872"/>
    </source>
</evidence>
<dbReference type="InterPro" id="IPR027291">
    <property type="entry name" value="Glyco_hydro_38_N_sf"/>
</dbReference>
<dbReference type="EMBL" id="JBGMEF010000011">
    <property type="protein sequence ID" value="MFO3666574.1"/>
    <property type="molecule type" value="Genomic_DNA"/>
</dbReference>